<organism evidence="2 3">
    <name type="scientific">Blastococcus saxobsidens (strain DD2)</name>
    <dbReference type="NCBI Taxonomy" id="1146883"/>
    <lineage>
        <taxon>Bacteria</taxon>
        <taxon>Bacillati</taxon>
        <taxon>Actinomycetota</taxon>
        <taxon>Actinomycetes</taxon>
        <taxon>Geodermatophilales</taxon>
        <taxon>Geodermatophilaceae</taxon>
        <taxon>Blastococcus</taxon>
    </lineage>
</organism>
<evidence type="ECO:0000256" key="1">
    <source>
        <dbReference type="SAM" id="MobiDB-lite"/>
    </source>
</evidence>
<dbReference type="Proteomes" id="UP000007517">
    <property type="component" value="Chromosome"/>
</dbReference>
<feature type="region of interest" description="Disordered" evidence="1">
    <location>
        <begin position="1"/>
        <end position="24"/>
    </location>
</feature>
<protein>
    <submittedName>
        <fullName evidence="2">Uncharacterized protein</fullName>
    </submittedName>
</protein>
<evidence type="ECO:0000313" key="2">
    <source>
        <dbReference type="EMBL" id="CCG02730.1"/>
    </source>
</evidence>
<gene>
    <name evidence="2" type="ordered locus">BLASA_1811</name>
</gene>
<dbReference type="RefSeq" id="WP_014375620.1">
    <property type="nucleotide sequence ID" value="NC_016943.1"/>
</dbReference>
<evidence type="ECO:0000313" key="3">
    <source>
        <dbReference type="Proteomes" id="UP000007517"/>
    </source>
</evidence>
<proteinExistence type="predicted"/>
<dbReference type="STRING" id="1146883.BLASA_1811"/>
<dbReference type="AlphaFoldDB" id="H6RP69"/>
<keyword evidence="3" id="KW-1185">Reference proteome</keyword>
<name>H6RP69_BLASD</name>
<dbReference type="HOGENOM" id="CLU_2271959_0_0_11"/>
<feature type="compositionally biased region" description="Basic and acidic residues" evidence="1">
    <location>
        <begin position="1"/>
        <end position="14"/>
    </location>
</feature>
<sequence length="102" mass="11381">MEIEYLDRGARDAARPPGVRPPDWSHAEVSRLRLVVQCIRAARIPSDVLSLRSLRLRTDRDDPGRVRTELSSDRALTLAFKADSSPITAMLDIAPTRTDSGR</sequence>
<reference evidence="2 3" key="1">
    <citation type="journal article" date="2012" name="J. Bacteriol.">
        <title>Genome Sequence of Blastococcus saxobsidens DD2, a Stone-Inhabiting Bacterium.</title>
        <authorList>
            <person name="Chouaia B."/>
            <person name="Crotti E."/>
            <person name="Brusetti L."/>
            <person name="Daffonchio D."/>
            <person name="Essoussi I."/>
            <person name="Nouioui I."/>
            <person name="Sbissi I."/>
            <person name="Ghodhbane-Gtari F."/>
            <person name="Gtari M."/>
            <person name="Vacherie B."/>
            <person name="Barbe V."/>
            <person name="Medigue C."/>
            <person name="Gury J."/>
            <person name="Pujic P."/>
            <person name="Normand P."/>
        </authorList>
    </citation>
    <scope>NUCLEOTIDE SEQUENCE [LARGE SCALE GENOMIC DNA]</scope>
    <source>
        <strain evidence="2 3">DD2</strain>
    </source>
</reference>
<dbReference type="EMBL" id="FO117623">
    <property type="protein sequence ID" value="CCG02730.1"/>
    <property type="molecule type" value="Genomic_DNA"/>
</dbReference>
<accession>H6RP69</accession>
<dbReference type="KEGG" id="bsd:BLASA_1811"/>
<reference evidence="3" key="2">
    <citation type="submission" date="2012-02" db="EMBL/GenBank/DDBJ databases">
        <title>Complete genome sequence of Blastococcus saxobsidens strain DD2.</title>
        <authorList>
            <person name="Genoscope."/>
        </authorList>
    </citation>
    <scope>NUCLEOTIDE SEQUENCE [LARGE SCALE GENOMIC DNA]</scope>
    <source>
        <strain evidence="3">DD2</strain>
    </source>
</reference>